<keyword evidence="3" id="KW-1185">Reference proteome</keyword>
<dbReference type="Pfam" id="PF13566">
    <property type="entry name" value="DUF4130"/>
    <property type="match status" value="1"/>
</dbReference>
<dbReference type="NCBIfam" id="TIGR03915">
    <property type="entry name" value="SAM_7_link_chp"/>
    <property type="match status" value="1"/>
</dbReference>
<comment type="caution">
    <text evidence="2">The sequence shown here is derived from an EMBL/GenBank/DDBJ whole genome shotgun (WGS) entry which is preliminary data.</text>
</comment>
<dbReference type="InterPro" id="IPR025404">
    <property type="entry name" value="DUF4130"/>
</dbReference>
<dbReference type="Proteomes" id="UP000287872">
    <property type="component" value="Unassembled WGS sequence"/>
</dbReference>
<dbReference type="EMBL" id="BHYK01000011">
    <property type="protein sequence ID" value="GCD10644.1"/>
    <property type="molecule type" value="Genomic_DNA"/>
</dbReference>
<accession>A0A401UM93</accession>
<evidence type="ECO:0000313" key="3">
    <source>
        <dbReference type="Proteomes" id="UP000287872"/>
    </source>
</evidence>
<dbReference type="InterPro" id="IPR023875">
    <property type="entry name" value="DNA_repair_put"/>
</dbReference>
<feature type="domain" description="DUF4130" evidence="1">
    <location>
        <begin position="84"/>
        <end position="241"/>
    </location>
</feature>
<organism evidence="2 3">
    <name type="scientific">Clostridium tagluense</name>
    <dbReference type="NCBI Taxonomy" id="360422"/>
    <lineage>
        <taxon>Bacteria</taxon>
        <taxon>Bacillati</taxon>
        <taxon>Bacillota</taxon>
        <taxon>Clostridia</taxon>
        <taxon>Eubacteriales</taxon>
        <taxon>Clostridiaceae</taxon>
        <taxon>Clostridium</taxon>
    </lineage>
</organism>
<dbReference type="RefSeq" id="WP_185732687.1">
    <property type="nucleotide sequence ID" value="NZ_BHYK01000011.1"/>
</dbReference>
<sequence>MVRYIYDGSFDGFLSVIYDCYYSRVPESIERESDYNFNILYEDIVIGTDMAKSGKVYRAILEKISQDTLVYVYQAFLSEEDGIELNLFRYIQLGFKLGSKVNDFLTEEAVNEVQKISRKVGFEAHRFLGLVRFQEFKGILYAAIEPTYNIVELIGSHFSARLKNEKWVIHDVKRKIGIVYENNEMILRDLKFEKLESHEEEELLYQNLWKAFHKSISIEERCNERLQMQHMPKKYWNNLTEMKK</sequence>
<protein>
    <recommendedName>
        <fullName evidence="1">DUF4130 domain-containing protein</fullName>
    </recommendedName>
</protein>
<evidence type="ECO:0000259" key="1">
    <source>
        <dbReference type="Pfam" id="PF13566"/>
    </source>
</evidence>
<dbReference type="AlphaFoldDB" id="A0A401UM93"/>
<proteinExistence type="predicted"/>
<evidence type="ECO:0000313" key="2">
    <source>
        <dbReference type="EMBL" id="GCD10644.1"/>
    </source>
</evidence>
<reference evidence="2 3" key="1">
    <citation type="submission" date="2018-11" db="EMBL/GenBank/DDBJ databases">
        <title>Genome sequencing and assembly of Clostridium tagluense strain A121.</title>
        <authorList>
            <person name="Murakami T."/>
            <person name="Segawa T."/>
            <person name="Shcherbakova V.A."/>
            <person name="Mori H."/>
            <person name="Yoshimura Y."/>
        </authorList>
    </citation>
    <scope>NUCLEOTIDE SEQUENCE [LARGE SCALE GENOMIC DNA]</scope>
    <source>
        <strain evidence="2 3">A121</strain>
    </source>
</reference>
<name>A0A401UM93_9CLOT</name>
<gene>
    <name evidence="2" type="ORF">Ctaglu_22670</name>
</gene>